<evidence type="ECO:0000256" key="4">
    <source>
        <dbReference type="ARBA" id="ARBA00022989"/>
    </source>
</evidence>
<keyword evidence="6" id="KW-0807">Transducer</keyword>
<dbReference type="GO" id="GO:0050909">
    <property type="term" value="P:sensory perception of taste"/>
    <property type="evidence" value="ECO:0007669"/>
    <property type="project" value="InterPro"/>
</dbReference>
<feature type="transmembrane region" description="Helical" evidence="6">
    <location>
        <begin position="244"/>
        <end position="263"/>
    </location>
</feature>
<dbReference type="AlphaFoldDB" id="A0A3B0JZW6"/>
<dbReference type="OrthoDB" id="8065495at2759"/>
<gene>
    <name evidence="7" type="ORF">DGUA_6G010031</name>
</gene>
<dbReference type="GO" id="GO:0007165">
    <property type="term" value="P:signal transduction"/>
    <property type="evidence" value="ECO:0007669"/>
    <property type="project" value="UniProtKB-KW"/>
</dbReference>
<dbReference type="Proteomes" id="UP000268350">
    <property type="component" value="Unassembled WGS sequence"/>
</dbReference>
<sequence length="372" mass="44098">MRKVNLLNRCTRLFLFGIVLLTQLCGLTTFVYDLRRERFYQSNTLRVYSVLVLLLLMVLIVGNVYFIISRNEEWVSMVGFYVILVVRVQNLLYSGECVKLLNEMHRMVRQLQTMARHPNIFRGRHLLLLVLAFHTLIRSLISAMRRDTRQTIISLLIFAVLLAFLLQITINICLFVVLIACYHELHLCTRCISNDVRKLRQAQVLEGVHLSVLVEQLRCITKELIVLRSQVFNISRRLIKHFRFHWLCALVHGFLPFTFLTAINQQDFYYLLTSVLNIVFYFTIFELLSWESRLSRSFCHFHLINYQPSFDRTIDELVHQEINEHIKISIYGITLDMKFLCRLLSLSIFLIFVNTQSYWQRQCQIEHVSPDL</sequence>
<dbReference type="InterPro" id="IPR013604">
    <property type="entry name" value="7TM_chemorcpt"/>
</dbReference>
<proteinExistence type="inferred from homology"/>
<feature type="transmembrane region" description="Helical" evidence="6">
    <location>
        <begin position="45"/>
        <end position="68"/>
    </location>
</feature>
<keyword evidence="4 6" id="KW-1133">Transmembrane helix</keyword>
<keyword evidence="6" id="KW-0675">Receptor</keyword>
<evidence type="ECO:0000256" key="1">
    <source>
        <dbReference type="ARBA" id="ARBA00004651"/>
    </source>
</evidence>
<dbReference type="GO" id="GO:0005886">
    <property type="term" value="C:plasma membrane"/>
    <property type="evidence" value="ECO:0007669"/>
    <property type="project" value="UniProtKB-SubCell"/>
</dbReference>
<name>A0A3B0JZW6_DROGU</name>
<reference evidence="8" key="1">
    <citation type="submission" date="2018-01" db="EMBL/GenBank/DDBJ databases">
        <authorList>
            <person name="Alioto T."/>
            <person name="Alioto T."/>
        </authorList>
    </citation>
    <scope>NUCLEOTIDE SEQUENCE [LARGE SCALE GENOMIC DNA]</scope>
</reference>
<organism evidence="7 8">
    <name type="scientific">Drosophila guanche</name>
    <name type="common">Fruit fly</name>
    <dbReference type="NCBI Taxonomy" id="7266"/>
    <lineage>
        <taxon>Eukaryota</taxon>
        <taxon>Metazoa</taxon>
        <taxon>Ecdysozoa</taxon>
        <taxon>Arthropoda</taxon>
        <taxon>Hexapoda</taxon>
        <taxon>Insecta</taxon>
        <taxon>Pterygota</taxon>
        <taxon>Neoptera</taxon>
        <taxon>Endopterygota</taxon>
        <taxon>Diptera</taxon>
        <taxon>Brachycera</taxon>
        <taxon>Muscomorpha</taxon>
        <taxon>Ephydroidea</taxon>
        <taxon>Drosophilidae</taxon>
        <taxon>Drosophila</taxon>
        <taxon>Sophophora</taxon>
    </lineage>
</organism>
<evidence type="ECO:0000313" key="8">
    <source>
        <dbReference type="Proteomes" id="UP000268350"/>
    </source>
</evidence>
<keyword evidence="5 6" id="KW-0472">Membrane</keyword>
<comment type="caution">
    <text evidence="6">Lacks conserved residue(s) required for the propagation of feature annotation.</text>
</comment>
<evidence type="ECO:0000256" key="5">
    <source>
        <dbReference type="ARBA" id="ARBA00023136"/>
    </source>
</evidence>
<feature type="transmembrane region" description="Helical" evidence="6">
    <location>
        <begin position="153"/>
        <end position="180"/>
    </location>
</feature>
<feature type="transmembrane region" description="Helical" evidence="6">
    <location>
        <begin position="12"/>
        <end position="33"/>
    </location>
</feature>
<keyword evidence="3 6" id="KW-0812">Transmembrane</keyword>
<evidence type="ECO:0000256" key="3">
    <source>
        <dbReference type="ARBA" id="ARBA00022692"/>
    </source>
</evidence>
<comment type="similarity">
    <text evidence="6">Belongs to the insect chemoreceptor superfamily. Gustatory receptor (GR) family.</text>
</comment>
<evidence type="ECO:0000256" key="6">
    <source>
        <dbReference type="RuleBase" id="RU363108"/>
    </source>
</evidence>
<evidence type="ECO:0000313" key="7">
    <source>
        <dbReference type="EMBL" id="SPP87594.1"/>
    </source>
</evidence>
<dbReference type="OMA" id="HFRFHWL"/>
<protein>
    <recommendedName>
        <fullName evidence="6">Gustatory receptor</fullName>
    </recommendedName>
</protein>
<keyword evidence="2 6" id="KW-1003">Cell membrane</keyword>
<feature type="transmembrane region" description="Helical" evidence="6">
    <location>
        <begin position="269"/>
        <end position="288"/>
    </location>
</feature>
<dbReference type="EMBL" id="OUUW01000012">
    <property type="protein sequence ID" value="SPP87594.1"/>
    <property type="molecule type" value="Genomic_DNA"/>
</dbReference>
<dbReference type="Pfam" id="PF08395">
    <property type="entry name" value="7tm_7"/>
    <property type="match status" value="1"/>
</dbReference>
<keyword evidence="8" id="KW-1185">Reference proteome</keyword>
<accession>A0A3B0JZW6</accession>
<evidence type="ECO:0000256" key="2">
    <source>
        <dbReference type="ARBA" id="ARBA00022475"/>
    </source>
</evidence>
<comment type="subcellular location">
    <subcellularLocation>
        <location evidence="1 6">Cell membrane</location>
        <topology evidence="1 6">Multi-pass membrane protein</topology>
    </subcellularLocation>
</comment>
<comment type="function">
    <text evidence="6">Gustatory receptor which mediates acceptance or avoidance behavior, depending on its substrates.</text>
</comment>
<feature type="transmembrane region" description="Helical" evidence="6">
    <location>
        <begin position="123"/>
        <end position="141"/>
    </location>
</feature>